<proteinExistence type="predicted"/>
<organism evidence="1 2">
    <name type="scientific">Metabacillus hrfriensis</name>
    <dbReference type="NCBI Taxonomy" id="3048891"/>
    <lineage>
        <taxon>Bacteria</taxon>
        <taxon>Bacillati</taxon>
        <taxon>Bacillota</taxon>
        <taxon>Bacilli</taxon>
        <taxon>Bacillales</taxon>
        <taxon>Bacillaceae</taxon>
        <taxon>Metabacillus</taxon>
    </lineage>
</organism>
<evidence type="ECO:0000313" key="2">
    <source>
        <dbReference type="Proteomes" id="UP001226091"/>
    </source>
</evidence>
<dbReference type="EMBL" id="CP126116">
    <property type="protein sequence ID" value="WHZ55668.1"/>
    <property type="molecule type" value="Genomic_DNA"/>
</dbReference>
<name>A0ACD4R5E4_9BACI</name>
<reference evidence="2" key="1">
    <citation type="journal article" date="2025" name="Aquaculture">
        <title>Assessment of the bioflocculant production and safety properties of Metabacillus hrfriensis sp. nov. based on phenotypic and whole-genome sequencing analysis.</title>
        <authorList>
            <person name="Zhang R."/>
            <person name="Zhao Z."/>
            <person name="Luo L."/>
            <person name="Wang S."/>
            <person name="Guo K."/>
            <person name="Xu W."/>
        </authorList>
    </citation>
    <scope>NUCLEOTIDE SEQUENCE [LARGE SCALE GENOMIC DNA]</scope>
    <source>
        <strain evidence="2">CT-WN-B3</strain>
    </source>
</reference>
<dbReference type="Proteomes" id="UP001226091">
    <property type="component" value="Chromosome"/>
</dbReference>
<protein>
    <submittedName>
        <fullName evidence="1">Gfo/Idh/MocA family oxidoreductase</fullName>
    </submittedName>
</protein>
<keyword evidence="2" id="KW-1185">Reference proteome</keyword>
<accession>A0ACD4R5E4</accession>
<gene>
    <name evidence="1" type="ORF">QLQ22_13110</name>
</gene>
<evidence type="ECO:0000313" key="1">
    <source>
        <dbReference type="EMBL" id="WHZ55668.1"/>
    </source>
</evidence>
<sequence>MIIRFGLIGCGFISKRHIKAIADCRQAELSAVSDLKEDRMQEAIADFKKHAGDNREVSAYLNYQEMLQNENIDVIVITTISSLHAKMTIEALNANKHVILEKPMALSIEEANEIIALSAVKQKKVMVCHQLRFLPLLSKMKEVIASGKIGAPYYAIASIRINRSAHYYETAPWRGTWKHDGGMLLNQGIHLVDLMQWFLGDAEKVSGEILQKNKSKETEDAALGIVTFKNGARGIIEANVISQPNNIGYALSVFGEKGTLSVEGPSLSKVSRWHINGEIMEIEKLEQFSRAADEQLAMYENFICSLGEKNAELLLSEIEGKKALEIIFAMYQSALTNQSVQLPMKEFSTVNMLKEERD</sequence>